<feature type="binding site" evidence="3">
    <location>
        <position position="389"/>
    </location>
    <ligand>
        <name>CoA</name>
        <dbReference type="ChEBI" id="CHEBI:57287"/>
    </ligand>
</feature>
<organism evidence="6">
    <name type="scientific">Polaromonas hydrogenivorans</name>
    <dbReference type="NCBI Taxonomy" id="335476"/>
    <lineage>
        <taxon>Bacteria</taxon>
        <taxon>Pseudomonadati</taxon>
        <taxon>Pseudomonadota</taxon>
        <taxon>Betaproteobacteria</taxon>
        <taxon>Burkholderiales</taxon>
        <taxon>Comamonadaceae</taxon>
        <taxon>Polaromonas</taxon>
    </lineage>
</organism>
<evidence type="ECO:0000256" key="2">
    <source>
        <dbReference type="PIRSR" id="PIRSR617821-1"/>
    </source>
</evidence>
<dbReference type="PANTHER" id="PTHR43609">
    <property type="entry name" value="ACETYL-COA HYDROLASE"/>
    <property type="match status" value="1"/>
</dbReference>
<feature type="binding site" evidence="3">
    <location>
        <position position="385"/>
    </location>
    <ligand>
        <name>CoA</name>
        <dbReference type="ChEBI" id="CHEBI:57287"/>
    </ligand>
</feature>
<feature type="binding site" evidence="3">
    <location>
        <position position="365"/>
    </location>
    <ligand>
        <name>CoA</name>
        <dbReference type="ChEBI" id="CHEBI:57287"/>
    </ligand>
</feature>
<keyword evidence="6" id="KW-0378">Hydrolase</keyword>
<dbReference type="NCBIfam" id="TIGR03458">
    <property type="entry name" value="YgfH_subfam"/>
    <property type="match status" value="1"/>
</dbReference>
<dbReference type="Pfam" id="PF13336">
    <property type="entry name" value="AcetylCoA_hyd_C"/>
    <property type="match status" value="1"/>
</dbReference>
<feature type="binding site" evidence="3">
    <location>
        <position position="409"/>
    </location>
    <ligand>
        <name>CoA</name>
        <dbReference type="ChEBI" id="CHEBI:57287"/>
    </ligand>
</feature>
<reference evidence="6" key="1">
    <citation type="submission" date="2024-05" db="EMBL/GenBank/DDBJ databases">
        <authorList>
            <person name="Bunk B."/>
            <person name="Swiderski J."/>
            <person name="Sproer C."/>
            <person name="Thiel V."/>
        </authorList>
    </citation>
    <scope>NUCLEOTIDE SEQUENCE</scope>
    <source>
        <strain evidence="6">DSM 17735</strain>
    </source>
</reference>
<dbReference type="RefSeq" id="WP_349279608.1">
    <property type="nucleotide sequence ID" value="NZ_CBCSCU010000013.1"/>
</dbReference>
<dbReference type="AlphaFoldDB" id="A0AAU7LTW4"/>
<dbReference type="InterPro" id="IPR037171">
    <property type="entry name" value="NagB/RpiA_transferase-like"/>
</dbReference>
<dbReference type="InterPro" id="IPR003702">
    <property type="entry name" value="ActCoA_hydro_N"/>
</dbReference>
<dbReference type="EMBL" id="CP157675">
    <property type="protein sequence ID" value="XBP70328.1"/>
    <property type="molecule type" value="Genomic_DNA"/>
</dbReference>
<proteinExistence type="inferred from homology"/>
<dbReference type="Gene3D" id="3.40.1080.20">
    <property type="entry name" value="Acetyl-CoA hydrolase/transferase C-terminal domain"/>
    <property type="match status" value="1"/>
</dbReference>
<protein>
    <submittedName>
        <fullName evidence="6">Acetyl-CoA hydrolase/transferase family protein</fullName>
    </submittedName>
</protein>
<gene>
    <name evidence="6" type="ORF">ABLV49_00365</name>
</gene>
<dbReference type="GO" id="GO:0006084">
    <property type="term" value="P:acetyl-CoA metabolic process"/>
    <property type="evidence" value="ECO:0007669"/>
    <property type="project" value="InterPro"/>
</dbReference>
<dbReference type="GO" id="GO:0003986">
    <property type="term" value="F:acetyl-CoA hydrolase activity"/>
    <property type="evidence" value="ECO:0007669"/>
    <property type="project" value="TreeGrafter"/>
</dbReference>
<feature type="domain" description="Acetyl-CoA hydrolase/transferase C-terminal" evidence="5">
    <location>
        <begin position="328"/>
        <end position="470"/>
    </location>
</feature>
<evidence type="ECO:0000256" key="3">
    <source>
        <dbReference type="PIRSR" id="PIRSR617821-2"/>
    </source>
</evidence>
<dbReference type="InterPro" id="IPR038460">
    <property type="entry name" value="AcetylCoA_hyd_C_sf"/>
</dbReference>
<feature type="domain" description="Acetyl-CoA hydrolase/transferase N-terminal" evidence="4">
    <location>
        <begin position="14"/>
        <end position="223"/>
    </location>
</feature>
<dbReference type="Gene3D" id="3.40.1080.10">
    <property type="entry name" value="Glutaconate Coenzyme A-transferase"/>
    <property type="match status" value="1"/>
</dbReference>
<dbReference type="FunFam" id="3.30.750.70:FF:000002">
    <property type="entry name" value="Acetyl-CoA hydrolase Ach1"/>
    <property type="match status" value="1"/>
</dbReference>
<name>A0AAU7LTW4_9BURK</name>
<comment type="similarity">
    <text evidence="1">Belongs to the acetyl-CoA hydrolase/transferase family.</text>
</comment>
<evidence type="ECO:0000259" key="5">
    <source>
        <dbReference type="Pfam" id="PF13336"/>
    </source>
</evidence>
<evidence type="ECO:0000313" key="6">
    <source>
        <dbReference type="EMBL" id="XBP70328.1"/>
    </source>
</evidence>
<dbReference type="InterPro" id="IPR046433">
    <property type="entry name" value="ActCoA_hydro"/>
</dbReference>
<evidence type="ECO:0000259" key="4">
    <source>
        <dbReference type="Pfam" id="PF02550"/>
    </source>
</evidence>
<dbReference type="SUPFAM" id="SSF100950">
    <property type="entry name" value="NagB/RpiA/CoA transferase-like"/>
    <property type="match status" value="2"/>
</dbReference>
<dbReference type="InterPro" id="IPR026888">
    <property type="entry name" value="AcetylCoA_hyd_C"/>
</dbReference>
<sequence length="516" mass="55923">MSFADRVQNPALRTKIMSADEAAALIPAGANVGMSGFTGAGYPKAVPQALARRIESLHAAGEEFRIGLWTGASTAPELDGALAKVHGIEMRLPYQSDPTCRRQINAGEMQYTDMHLSNVAQFVWFGFLGKLSVAVVEVAGILPDGRLIPSSSVGNNKTWLDQADQIILEVNTLQNPGLEGMHDIYYGTRLPPYRQPIPLTGPGDRIGEPYLTCDLDKVIAVVPTSQPDRNSAFAAPDENSQRIASHIIEFLQQEVKLGRLPAELLPLQSGVGNIANAVLAGLNDGPFKDLTAYTEVLQDGMLDMLRSGTLAMASATALSFSPGALADFNQNIDFYRERIVLRPQEISNHPEVVRRLGVIAMNAMIEADLYGNVNSTHIMGSSIMNGIGGSGDFARNAYLSFFMTPSVAKDGAISCIVPMASHVDHTEHDVEIIVTEQGLADLRGLSPTQRARLIIEKCAHPDFRPALLDYFERSLKTAAGKHTPHLLDEALSWHSRYLKTGDMRPVAAVPEALHLV</sequence>
<dbReference type="GO" id="GO:0006083">
    <property type="term" value="P:acetate metabolic process"/>
    <property type="evidence" value="ECO:0007669"/>
    <property type="project" value="InterPro"/>
</dbReference>
<dbReference type="GO" id="GO:0008775">
    <property type="term" value="F:acetate CoA-transferase activity"/>
    <property type="evidence" value="ECO:0007669"/>
    <property type="project" value="InterPro"/>
</dbReference>
<evidence type="ECO:0000256" key="1">
    <source>
        <dbReference type="ARBA" id="ARBA00009632"/>
    </source>
</evidence>
<accession>A0AAU7LTW4</accession>
<dbReference type="PANTHER" id="PTHR43609:SF1">
    <property type="entry name" value="ACETYL-COA HYDROLASE"/>
    <property type="match status" value="1"/>
</dbReference>
<dbReference type="FunFam" id="3.40.1080.20:FF:000001">
    <property type="entry name" value="Acetyl-CoA hydrolase Ach1"/>
    <property type="match status" value="1"/>
</dbReference>
<dbReference type="InterPro" id="IPR017821">
    <property type="entry name" value="Succinate_CoA_transferase"/>
</dbReference>
<dbReference type="Gene3D" id="3.30.750.70">
    <property type="entry name" value="4-hydroxybutyrate coenzyme like domains"/>
    <property type="match status" value="1"/>
</dbReference>
<dbReference type="Pfam" id="PF02550">
    <property type="entry name" value="AcetylCoA_hydro"/>
    <property type="match status" value="1"/>
</dbReference>
<feature type="active site" description="5-glutamyl coenzyme A thioester intermediate" evidence="2">
    <location>
        <position position="295"/>
    </location>
</feature>